<dbReference type="Proteomes" id="UP000632125">
    <property type="component" value="Unassembled WGS sequence"/>
</dbReference>
<evidence type="ECO:0000313" key="6">
    <source>
        <dbReference type="EMBL" id="MBD2872042.1"/>
    </source>
</evidence>
<dbReference type="SUPFAM" id="SSF56059">
    <property type="entry name" value="Glutathione synthetase ATP-binding domain-like"/>
    <property type="match status" value="1"/>
</dbReference>
<dbReference type="InterPro" id="IPR013815">
    <property type="entry name" value="ATP_grasp_subdomain_1"/>
</dbReference>
<dbReference type="PANTHER" id="PTHR43585">
    <property type="entry name" value="FUMIPYRROLE BIOSYNTHESIS PROTEIN C"/>
    <property type="match status" value="1"/>
</dbReference>
<reference evidence="6" key="1">
    <citation type="submission" date="2020-09" db="EMBL/GenBank/DDBJ databases">
        <title>A novel bacterium of genus Paenibacillus, isolated from South China Sea.</title>
        <authorList>
            <person name="Huang H."/>
            <person name="Mo K."/>
            <person name="Hu Y."/>
        </authorList>
    </citation>
    <scope>NUCLEOTIDE SEQUENCE</scope>
    <source>
        <strain evidence="6">IB182493</strain>
    </source>
</reference>
<dbReference type="Pfam" id="PF02655">
    <property type="entry name" value="ATP-grasp_3"/>
    <property type="match status" value="1"/>
</dbReference>
<dbReference type="InterPro" id="IPR011761">
    <property type="entry name" value="ATP-grasp"/>
</dbReference>
<dbReference type="Pfam" id="PF21360">
    <property type="entry name" value="PylC-like_N"/>
    <property type="match status" value="1"/>
</dbReference>
<comment type="caution">
    <text evidence="6">The sequence shown here is derived from an EMBL/GenBank/DDBJ whole genome shotgun (WGS) entry which is preliminary data.</text>
</comment>
<evidence type="ECO:0000256" key="1">
    <source>
        <dbReference type="ARBA" id="ARBA00022598"/>
    </source>
</evidence>
<evidence type="ECO:0000256" key="3">
    <source>
        <dbReference type="ARBA" id="ARBA00022840"/>
    </source>
</evidence>
<keyword evidence="1" id="KW-0436">Ligase</keyword>
<dbReference type="GO" id="GO:0046872">
    <property type="term" value="F:metal ion binding"/>
    <property type="evidence" value="ECO:0007669"/>
    <property type="project" value="InterPro"/>
</dbReference>
<dbReference type="InterPro" id="IPR048764">
    <property type="entry name" value="PylC_N"/>
</dbReference>
<evidence type="ECO:0000256" key="2">
    <source>
        <dbReference type="ARBA" id="ARBA00022741"/>
    </source>
</evidence>
<dbReference type="GO" id="GO:0005524">
    <property type="term" value="F:ATP binding"/>
    <property type="evidence" value="ECO:0007669"/>
    <property type="project" value="UniProtKB-UniRule"/>
</dbReference>
<keyword evidence="7" id="KW-1185">Reference proteome</keyword>
<keyword evidence="3 4" id="KW-0067">ATP-binding</keyword>
<evidence type="ECO:0000313" key="7">
    <source>
        <dbReference type="Proteomes" id="UP000632125"/>
    </source>
</evidence>
<evidence type="ECO:0000256" key="4">
    <source>
        <dbReference type="PROSITE-ProRule" id="PRU00409"/>
    </source>
</evidence>
<evidence type="ECO:0000259" key="5">
    <source>
        <dbReference type="PROSITE" id="PS50975"/>
    </source>
</evidence>
<dbReference type="AlphaFoldDB" id="A0A927H8X9"/>
<organism evidence="6 7">
    <name type="scientific">Paenibacillus arenilitoris</name>
    <dbReference type="NCBI Taxonomy" id="2772299"/>
    <lineage>
        <taxon>Bacteria</taxon>
        <taxon>Bacillati</taxon>
        <taxon>Bacillota</taxon>
        <taxon>Bacilli</taxon>
        <taxon>Bacillales</taxon>
        <taxon>Paenibacillaceae</taxon>
        <taxon>Paenibacillus</taxon>
    </lineage>
</organism>
<accession>A0A927H8X9</accession>
<dbReference type="PANTHER" id="PTHR43585:SF2">
    <property type="entry name" value="ATP-GRASP ENZYME FSQD"/>
    <property type="match status" value="1"/>
</dbReference>
<dbReference type="Gene3D" id="3.40.50.20">
    <property type="match status" value="1"/>
</dbReference>
<proteinExistence type="predicted"/>
<keyword evidence="2 4" id="KW-0547">Nucleotide-binding</keyword>
<dbReference type="InterPro" id="IPR052032">
    <property type="entry name" value="ATP-dep_AA_Ligase"/>
</dbReference>
<protein>
    <submittedName>
        <fullName evidence="6">ATP-grasp domain-containing protein</fullName>
    </submittedName>
</protein>
<dbReference type="Gene3D" id="3.30.1490.20">
    <property type="entry name" value="ATP-grasp fold, A domain"/>
    <property type="match status" value="1"/>
</dbReference>
<sequence>MKADEINILFTSSGRRVSLVKKFKEAYALHGIKGKIVTADLKPTAPTAFMSDRHVLVPRVTEPDYLERLLAICREERIHLVVPLIDTELVLLADHKPLFDEINVKLLLSSKELNEMANDKQKTYEYFSANGIATPKVYGEDELEKGRYQFPLMIKPRNGSSSQGVTKILNERELRFFKDYIPGAIVQQFVTGDEYTVDVMVDFGGNIKTIVPRLRIETRAGEVSKGITRKNEAVIAAAEKVVRALPGPVGCVTLQCFEQQGGEITFIEINPRFGGGIPLAIEAGADFPLWTIRLGRGESFAEGQDYGWCDRLTMLRYDDAVFTKEIAYGY</sequence>
<dbReference type="GO" id="GO:0016874">
    <property type="term" value="F:ligase activity"/>
    <property type="evidence" value="ECO:0007669"/>
    <property type="project" value="UniProtKB-KW"/>
</dbReference>
<dbReference type="InterPro" id="IPR003806">
    <property type="entry name" value="ATP-grasp_PylC-type"/>
</dbReference>
<dbReference type="RefSeq" id="WP_190866385.1">
    <property type="nucleotide sequence ID" value="NZ_JACXIY010000040.1"/>
</dbReference>
<dbReference type="EMBL" id="JACXIY010000040">
    <property type="protein sequence ID" value="MBD2872042.1"/>
    <property type="molecule type" value="Genomic_DNA"/>
</dbReference>
<dbReference type="PROSITE" id="PS50975">
    <property type="entry name" value="ATP_GRASP"/>
    <property type="match status" value="1"/>
</dbReference>
<name>A0A927H8X9_9BACL</name>
<feature type="domain" description="ATP-grasp" evidence="5">
    <location>
        <begin position="124"/>
        <end position="296"/>
    </location>
</feature>
<gene>
    <name evidence="6" type="ORF">IDH41_26020</name>
</gene>
<dbReference type="Gene3D" id="3.30.470.20">
    <property type="entry name" value="ATP-grasp fold, B domain"/>
    <property type="match status" value="1"/>
</dbReference>